<evidence type="ECO:0000256" key="7">
    <source>
        <dbReference type="ARBA" id="ARBA00022824"/>
    </source>
</evidence>
<dbReference type="STRING" id="104421.E2ABC1"/>
<keyword evidence="3 10" id="KW-0328">Glycosyltransferase</keyword>
<sequence>DLDIHKSLQVIYLQNNNISKIKNLDFACNLTHLYLQHNRITKIENLGSLQNLQKLYLGHNNIIIIEGLENTKQLKELHIEKQKIPFGESLCFEPRCASALSMCLKILNISDNQITSLKNLIGFHELNTLEAKNNLLNDMDDLTKTISTLSSLKDLSLQGNPVTLSYRYRENLIANSILLVNLDGKIVTDTCRNFMKKFKMEKHNRHVKKAIKTPLANDITNSYCYGKFVITPWKFFQVNVLKSVGDIYGKEHTLWYIFIGLPVILGLYYIPFLIAVWRILEHSVYFHRESVMLIVIGWTLFVYSLLPHKEFRFILPLLPMLIYVSSACIYRLNVRITAFARKSILALLICSNVVPGFYFSFIHQRGTLNLIELLQHEIRANPLSTNMLILTPCHAMPLYSHLHANASVKFLTCEPNFNNSNDYLDEADQFFANPTFWLNNNYVNNKNAISPTHIVIFDNVVDKITDFLSRYKIIAKVFHTHFPQSNYGEYVLLYKHVTY</sequence>
<accession>E2ABC1</accession>
<dbReference type="EMBL" id="GL438237">
    <property type="protein sequence ID" value="EFN69242.1"/>
    <property type="molecule type" value="Genomic_DNA"/>
</dbReference>
<evidence type="ECO:0000256" key="4">
    <source>
        <dbReference type="ARBA" id="ARBA00022679"/>
    </source>
</evidence>
<keyword evidence="5 10" id="KW-0812">Transmembrane</keyword>
<comment type="caution">
    <text evidence="10">Lacks conserved residue(s) required for the propagation of feature annotation.</text>
</comment>
<dbReference type="SMART" id="SM00365">
    <property type="entry name" value="LRR_SD22"/>
    <property type="match status" value="5"/>
</dbReference>
<dbReference type="InterPro" id="IPR025875">
    <property type="entry name" value="Leu-rich_rpt_4"/>
</dbReference>
<keyword evidence="4 11" id="KW-0808">Transferase</keyword>
<keyword evidence="7 10" id="KW-0256">Endoplasmic reticulum</keyword>
<dbReference type="Gene3D" id="3.80.10.10">
    <property type="entry name" value="Ribonuclease Inhibitor"/>
    <property type="match status" value="2"/>
</dbReference>
<comment type="subcellular location">
    <subcellularLocation>
        <location evidence="1 10">Endoplasmic reticulum membrane</location>
        <topology evidence="1 10">Multi-pass membrane protein</topology>
    </subcellularLocation>
</comment>
<evidence type="ECO:0000256" key="5">
    <source>
        <dbReference type="ARBA" id="ARBA00022692"/>
    </source>
</evidence>
<dbReference type="InParanoid" id="E2ABC1"/>
<dbReference type="Pfam" id="PF12799">
    <property type="entry name" value="LRR_4"/>
    <property type="match status" value="1"/>
</dbReference>
<dbReference type="GO" id="GO:0006506">
    <property type="term" value="P:GPI anchor biosynthetic process"/>
    <property type="evidence" value="ECO:0007669"/>
    <property type="project" value="TreeGrafter"/>
</dbReference>
<organism evidence="12">
    <name type="scientific">Camponotus floridanus</name>
    <name type="common">Florida carpenter ant</name>
    <dbReference type="NCBI Taxonomy" id="104421"/>
    <lineage>
        <taxon>Eukaryota</taxon>
        <taxon>Metazoa</taxon>
        <taxon>Ecdysozoa</taxon>
        <taxon>Arthropoda</taxon>
        <taxon>Hexapoda</taxon>
        <taxon>Insecta</taxon>
        <taxon>Pterygota</taxon>
        <taxon>Neoptera</taxon>
        <taxon>Endopterygota</taxon>
        <taxon>Hymenoptera</taxon>
        <taxon>Apocrita</taxon>
        <taxon>Aculeata</taxon>
        <taxon>Formicoidea</taxon>
        <taxon>Formicidae</taxon>
        <taxon>Formicinae</taxon>
        <taxon>Camponotus</taxon>
    </lineage>
</organism>
<name>E2ABC1_CAMFO</name>
<feature type="transmembrane region" description="Helical" evidence="10">
    <location>
        <begin position="289"/>
        <end position="307"/>
    </location>
</feature>
<dbReference type="OrthoDB" id="416834at2759"/>
<dbReference type="GO" id="GO:0000026">
    <property type="term" value="F:alpha-1,2-mannosyltransferase activity"/>
    <property type="evidence" value="ECO:0007669"/>
    <property type="project" value="TreeGrafter"/>
</dbReference>
<protein>
    <recommendedName>
        <fullName evidence="10">Mannosyltransferase</fullName>
        <ecNumber evidence="10">2.4.1.-</ecNumber>
    </recommendedName>
</protein>
<dbReference type="GO" id="GO:0005789">
    <property type="term" value="C:endoplasmic reticulum membrane"/>
    <property type="evidence" value="ECO:0007669"/>
    <property type="project" value="UniProtKB-SubCell"/>
</dbReference>
<dbReference type="PROSITE" id="PS51450">
    <property type="entry name" value="LRR"/>
    <property type="match status" value="4"/>
</dbReference>
<dbReference type="AlphaFoldDB" id="E2ABC1"/>
<evidence type="ECO:0000256" key="3">
    <source>
        <dbReference type="ARBA" id="ARBA00022676"/>
    </source>
</evidence>
<evidence type="ECO:0000256" key="9">
    <source>
        <dbReference type="ARBA" id="ARBA00023136"/>
    </source>
</evidence>
<dbReference type="InterPro" id="IPR032675">
    <property type="entry name" value="LRR_dom_sf"/>
</dbReference>
<comment type="similarity">
    <text evidence="10">Belongs to the glycosyltransferase 22 family.</text>
</comment>
<keyword evidence="2" id="KW-0433">Leucine-rich repeat</keyword>
<dbReference type="EC" id="2.4.1.-" evidence="10"/>
<dbReference type="SUPFAM" id="SSF52075">
    <property type="entry name" value="Outer arm dynein light chain 1"/>
    <property type="match status" value="1"/>
</dbReference>
<dbReference type="Pfam" id="PF03901">
    <property type="entry name" value="Glyco_transf_22"/>
    <property type="match status" value="1"/>
</dbReference>
<feature type="transmembrane region" description="Helical" evidence="10">
    <location>
        <begin position="344"/>
        <end position="362"/>
    </location>
</feature>
<evidence type="ECO:0000313" key="12">
    <source>
        <dbReference type="Proteomes" id="UP000000311"/>
    </source>
</evidence>
<dbReference type="PANTHER" id="PTHR22760">
    <property type="entry name" value="GLYCOSYLTRANSFERASE"/>
    <property type="match status" value="1"/>
</dbReference>
<evidence type="ECO:0000256" key="2">
    <source>
        <dbReference type="ARBA" id="ARBA00022614"/>
    </source>
</evidence>
<reference evidence="11 12" key="1">
    <citation type="journal article" date="2010" name="Science">
        <title>Genomic comparison of the ants Camponotus floridanus and Harpegnathos saltator.</title>
        <authorList>
            <person name="Bonasio R."/>
            <person name="Zhang G."/>
            <person name="Ye C."/>
            <person name="Mutti N.S."/>
            <person name="Fang X."/>
            <person name="Qin N."/>
            <person name="Donahue G."/>
            <person name="Yang P."/>
            <person name="Li Q."/>
            <person name="Li C."/>
            <person name="Zhang P."/>
            <person name="Huang Z."/>
            <person name="Berger S.L."/>
            <person name="Reinberg D."/>
            <person name="Wang J."/>
            <person name="Liebig J."/>
        </authorList>
    </citation>
    <scope>NUCLEOTIDE SEQUENCE [LARGE SCALE GENOMIC DNA]</scope>
    <source>
        <strain evidence="12">C129</strain>
    </source>
</reference>
<dbReference type="InterPro" id="IPR005599">
    <property type="entry name" value="GPI_mannosylTrfase"/>
</dbReference>
<evidence type="ECO:0000256" key="6">
    <source>
        <dbReference type="ARBA" id="ARBA00022737"/>
    </source>
</evidence>
<evidence type="ECO:0000256" key="8">
    <source>
        <dbReference type="ARBA" id="ARBA00022989"/>
    </source>
</evidence>
<feature type="transmembrane region" description="Helical" evidence="10">
    <location>
        <begin position="254"/>
        <end position="277"/>
    </location>
</feature>
<feature type="transmembrane region" description="Helical" evidence="10">
    <location>
        <begin position="313"/>
        <end position="332"/>
    </location>
</feature>
<dbReference type="InterPro" id="IPR001611">
    <property type="entry name" value="Leu-rich_rpt"/>
</dbReference>
<keyword evidence="12" id="KW-1185">Reference proteome</keyword>
<keyword evidence="8 10" id="KW-1133">Transmembrane helix</keyword>
<keyword evidence="9 10" id="KW-0472">Membrane</keyword>
<keyword evidence="6" id="KW-0677">Repeat</keyword>
<dbReference type="PANTHER" id="PTHR22760:SF4">
    <property type="entry name" value="GPI MANNOSYLTRANSFERASE 3"/>
    <property type="match status" value="1"/>
</dbReference>
<feature type="non-terminal residue" evidence="11">
    <location>
        <position position="1"/>
    </location>
</feature>
<dbReference type="Proteomes" id="UP000000311">
    <property type="component" value="Unassembled WGS sequence"/>
</dbReference>
<evidence type="ECO:0000256" key="1">
    <source>
        <dbReference type="ARBA" id="ARBA00004477"/>
    </source>
</evidence>
<evidence type="ECO:0000313" key="11">
    <source>
        <dbReference type="EMBL" id="EFN69242.1"/>
    </source>
</evidence>
<proteinExistence type="inferred from homology"/>
<gene>
    <name evidence="11" type="ORF">EAG_13919</name>
</gene>
<dbReference type="CDD" id="cd21340">
    <property type="entry name" value="PPP1R42"/>
    <property type="match status" value="1"/>
</dbReference>
<evidence type="ECO:0000256" key="10">
    <source>
        <dbReference type="RuleBase" id="RU363075"/>
    </source>
</evidence>